<dbReference type="Proteomes" id="UP000585272">
    <property type="component" value="Unassembled WGS sequence"/>
</dbReference>
<dbReference type="InterPro" id="IPR036271">
    <property type="entry name" value="Tet_transcr_reg_TetR-rel_C_sf"/>
</dbReference>
<dbReference type="Gene3D" id="1.10.357.10">
    <property type="entry name" value="Tetracycline Repressor, domain 2"/>
    <property type="match status" value="1"/>
</dbReference>
<dbReference type="Gene3D" id="1.10.10.60">
    <property type="entry name" value="Homeodomain-like"/>
    <property type="match status" value="1"/>
</dbReference>
<evidence type="ECO:0000256" key="1">
    <source>
        <dbReference type="ARBA" id="ARBA00023015"/>
    </source>
</evidence>
<dbReference type="GO" id="GO:0000976">
    <property type="term" value="F:transcription cis-regulatory region binding"/>
    <property type="evidence" value="ECO:0007669"/>
    <property type="project" value="TreeGrafter"/>
</dbReference>
<evidence type="ECO:0000256" key="2">
    <source>
        <dbReference type="ARBA" id="ARBA00023125"/>
    </source>
</evidence>
<keyword evidence="3" id="KW-0804">Transcription</keyword>
<name>A0A840IGJ3_9ACTN</name>
<dbReference type="AlphaFoldDB" id="A0A840IGJ3"/>
<accession>A0A840IGJ3</accession>
<protein>
    <submittedName>
        <fullName evidence="6">AcrR family transcriptional regulator</fullName>
    </submittedName>
</protein>
<gene>
    <name evidence="6" type="ORF">BDZ31_003497</name>
</gene>
<dbReference type="RefSeq" id="WP_183343616.1">
    <property type="nucleotide sequence ID" value="NZ_JACHNU010000005.1"/>
</dbReference>
<dbReference type="EMBL" id="JACHNU010000005">
    <property type="protein sequence ID" value="MBB4663896.1"/>
    <property type="molecule type" value="Genomic_DNA"/>
</dbReference>
<sequence length="212" mass="23971">MPSATRKPQSRRAARREAIRDRLLEVVQRLLDDGESFTEISVERMVQEAGMSRSTYYVYFEDKGDLLRAWFGEIESEIAAAVSGWWEIDADSSREDLRAALARVVEVYHPHAPLMAATYDAAEYDPSVRELVNAMMGANIASLRKHIRNGQAAGFIDPDLPPAETAQWLTWMAERAFHVFLRGLRPAQLRTQIDAYTAIVWNTLYAPVRTGA</sequence>
<dbReference type="SUPFAM" id="SSF48498">
    <property type="entry name" value="Tetracyclin repressor-like, C-terminal domain"/>
    <property type="match status" value="1"/>
</dbReference>
<feature type="DNA-binding region" description="H-T-H motif" evidence="4">
    <location>
        <begin position="41"/>
        <end position="60"/>
    </location>
</feature>
<dbReference type="SUPFAM" id="SSF46689">
    <property type="entry name" value="Homeodomain-like"/>
    <property type="match status" value="1"/>
</dbReference>
<reference evidence="6 7" key="1">
    <citation type="submission" date="2020-08" db="EMBL/GenBank/DDBJ databases">
        <title>Genomic Encyclopedia of Archaeal and Bacterial Type Strains, Phase II (KMG-II): from individual species to whole genera.</title>
        <authorList>
            <person name="Goeker M."/>
        </authorList>
    </citation>
    <scope>NUCLEOTIDE SEQUENCE [LARGE SCALE GENOMIC DNA]</scope>
    <source>
        <strain evidence="6 7">DSM 23288</strain>
    </source>
</reference>
<comment type="caution">
    <text evidence="6">The sequence shown here is derived from an EMBL/GenBank/DDBJ whole genome shotgun (WGS) entry which is preliminary data.</text>
</comment>
<keyword evidence="7" id="KW-1185">Reference proteome</keyword>
<dbReference type="InterPro" id="IPR009057">
    <property type="entry name" value="Homeodomain-like_sf"/>
</dbReference>
<dbReference type="PANTHER" id="PTHR30055:SF234">
    <property type="entry name" value="HTH-TYPE TRANSCRIPTIONAL REGULATOR BETI"/>
    <property type="match status" value="1"/>
</dbReference>
<dbReference type="InterPro" id="IPR001647">
    <property type="entry name" value="HTH_TetR"/>
</dbReference>
<evidence type="ECO:0000259" key="5">
    <source>
        <dbReference type="PROSITE" id="PS50977"/>
    </source>
</evidence>
<dbReference type="InterPro" id="IPR049397">
    <property type="entry name" value="EthR_C"/>
</dbReference>
<proteinExistence type="predicted"/>
<evidence type="ECO:0000313" key="6">
    <source>
        <dbReference type="EMBL" id="MBB4663896.1"/>
    </source>
</evidence>
<keyword evidence="1" id="KW-0805">Transcription regulation</keyword>
<evidence type="ECO:0000256" key="4">
    <source>
        <dbReference type="PROSITE-ProRule" id="PRU00335"/>
    </source>
</evidence>
<feature type="domain" description="HTH tetR-type" evidence="5">
    <location>
        <begin position="17"/>
        <end position="78"/>
    </location>
</feature>
<dbReference type="InterPro" id="IPR050109">
    <property type="entry name" value="HTH-type_TetR-like_transc_reg"/>
</dbReference>
<evidence type="ECO:0000313" key="7">
    <source>
        <dbReference type="Proteomes" id="UP000585272"/>
    </source>
</evidence>
<dbReference type="Pfam" id="PF21313">
    <property type="entry name" value="EthR_C"/>
    <property type="match status" value="1"/>
</dbReference>
<dbReference type="GO" id="GO:0003700">
    <property type="term" value="F:DNA-binding transcription factor activity"/>
    <property type="evidence" value="ECO:0007669"/>
    <property type="project" value="TreeGrafter"/>
</dbReference>
<dbReference type="PANTHER" id="PTHR30055">
    <property type="entry name" value="HTH-TYPE TRANSCRIPTIONAL REGULATOR RUTR"/>
    <property type="match status" value="1"/>
</dbReference>
<keyword evidence="2 4" id="KW-0238">DNA-binding</keyword>
<evidence type="ECO:0000256" key="3">
    <source>
        <dbReference type="ARBA" id="ARBA00023163"/>
    </source>
</evidence>
<organism evidence="6 7">
    <name type="scientific">Conexibacter arvalis</name>
    <dbReference type="NCBI Taxonomy" id="912552"/>
    <lineage>
        <taxon>Bacteria</taxon>
        <taxon>Bacillati</taxon>
        <taxon>Actinomycetota</taxon>
        <taxon>Thermoleophilia</taxon>
        <taxon>Solirubrobacterales</taxon>
        <taxon>Conexibacteraceae</taxon>
        <taxon>Conexibacter</taxon>
    </lineage>
</organism>
<dbReference type="PROSITE" id="PS50977">
    <property type="entry name" value="HTH_TETR_2"/>
    <property type="match status" value="1"/>
</dbReference>